<evidence type="ECO:0000313" key="4">
    <source>
        <dbReference type="Proteomes" id="UP000282125"/>
    </source>
</evidence>
<dbReference type="EMBL" id="RRAZ01000097">
    <property type="protein sequence ID" value="RRH67107.1"/>
    <property type="molecule type" value="Genomic_DNA"/>
</dbReference>
<evidence type="ECO:0000259" key="1">
    <source>
        <dbReference type="Pfam" id="PF01548"/>
    </source>
</evidence>
<dbReference type="Pfam" id="PF01548">
    <property type="entry name" value="DEDD_Tnp_IS110"/>
    <property type="match status" value="1"/>
</dbReference>
<feature type="domain" description="Transposase IS116/IS110/IS902 C-terminal" evidence="2">
    <location>
        <begin position="212"/>
        <end position="290"/>
    </location>
</feature>
<organism evidence="3 4">
    <name type="scientific">Falsigemmobacter faecalis</name>
    <dbReference type="NCBI Taxonomy" id="2488730"/>
    <lineage>
        <taxon>Bacteria</taxon>
        <taxon>Pseudomonadati</taxon>
        <taxon>Pseudomonadota</taxon>
        <taxon>Alphaproteobacteria</taxon>
        <taxon>Rhodobacterales</taxon>
        <taxon>Paracoccaceae</taxon>
        <taxon>Falsigemmobacter</taxon>
    </lineage>
</organism>
<protein>
    <submittedName>
        <fullName evidence="3">IS110 family transposase</fullName>
    </submittedName>
</protein>
<dbReference type="Proteomes" id="UP000282125">
    <property type="component" value="Unassembled WGS sequence"/>
</dbReference>
<reference evidence="3 4" key="1">
    <citation type="submission" date="2018-11" db="EMBL/GenBank/DDBJ databases">
        <title>Gemmobacter sp. nov., YIM 102744-1 draft genome.</title>
        <authorList>
            <person name="Li G."/>
            <person name="Jiang Y."/>
        </authorList>
    </citation>
    <scope>NUCLEOTIDE SEQUENCE [LARGE SCALE GENOMIC DNA]</scope>
    <source>
        <strain evidence="3 4">YIM 102744-1</strain>
    </source>
</reference>
<feature type="domain" description="Transposase IS110-like N-terminal" evidence="1">
    <location>
        <begin position="5"/>
        <end position="150"/>
    </location>
</feature>
<sequence>MELFAGLDVSVRTTSVCVMTAEGKVVREGKVETDPGALAAFLSEHGARYGRVGLEAGPLCQWLYAGLAKAGFPVFCIETRHAQAVLSAQINKTDRNDARGIAQMMRVGLFKPVHVKTLASQEVRALLGGRRFLQASMIDIENSIRGLLRNFGLKVGLVTRSSYEARIRELIEGETNLEAVINPMLAVRRTIREQYAALHRRMMLLAKKDGVCRLLMTAPGIGPFVALTYRAAIDEPARFRRSRAVGAHVGLAPRTHQSGELDRRGSITKSGDISVRTALFEAAGVLLRSTTRPSPIKAWGMKIAKRRGAARAITAVARKLAVILHRMWTDGTPFRWTAIAV</sequence>
<name>A0A3P3CY54_9RHOB</name>
<dbReference type="RefSeq" id="WP_124966921.1">
    <property type="nucleotide sequence ID" value="NZ_RRAZ01000097.1"/>
</dbReference>
<dbReference type="PANTHER" id="PTHR33055:SF3">
    <property type="entry name" value="PUTATIVE TRANSPOSASE FOR IS117-RELATED"/>
    <property type="match status" value="1"/>
</dbReference>
<dbReference type="GO" id="GO:0006313">
    <property type="term" value="P:DNA transposition"/>
    <property type="evidence" value="ECO:0007669"/>
    <property type="project" value="InterPro"/>
</dbReference>
<evidence type="ECO:0000313" key="3">
    <source>
        <dbReference type="EMBL" id="RRH67107.1"/>
    </source>
</evidence>
<dbReference type="NCBIfam" id="NF033542">
    <property type="entry name" value="transpos_IS110"/>
    <property type="match status" value="1"/>
</dbReference>
<evidence type="ECO:0000259" key="2">
    <source>
        <dbReference type="Pfam" id="PF02371"/>
    </source>
</evidence>
<dbReference type="Pfam" id="PF02371">
    <property type="entry name" value="Transposase_20"/>
    <property type="match status" value="1"/>
</dbReference>
<keyword evidence="4" id="KW-1185">Reference proteome</keyword>
<comment type="caution">
    <text evidence="3">The sequence shown here is derived from an EMBL/GenBank/DDBJ whole genome shotgun (WGS) entry which is preliminary data.</text>
</comment>
<dbReference type="PANTHER" id="PTHR33055">
    <property type="entry name" value="TRANSPOSASE FOR INSERTION SEQUENCE ELEMENT IS1111A"/>
    <property type="match status" value="1"/>
</dbReference>
<dbReference type="GO" id="GO:0003677">
    <property type="term" value="F:DNA binding"/>
    <property type="evidence" value="ECO:0007669"/>
    <property type="project" value="InterPro"/>
</dbReference>
<dbReference type="InterPro" id="IPR003346">
    <property type="entry name" value="Transposase_20"/>
</dbReference>
<dbReference type="InterPro" id="IPR002525">
    <property type="entry name" value="Transp_IS110-like_N"/>
</dbReference>
<dbReference type="GO" id="GO:0004803">
    <property type="term" value="F:transposase activity"/>
    <property type="evidence" value="ECO:0007669"/>
    <property type="project" value="InterPro"/>
</dbReference>
<dbReference type="AlphaFoldDB" id="A0A3P3CY54"/>
<gene>
    <name evidence="3" type="ORF">EG244_20215</name>
</gene>
<dbReference type="OrthoDB" id="8261795at2"/>
<accession>A0A3P3CY54</accession>
<proteinExistence type="predicted"/>
<dbReference type="InterPro" id="IPR047650">
    <property type="entry name" value="Transpos_IS110"/>
</dbReference>